<dbReference type="Proteomes" id="UP000006643">
    <property type="component" value="Unassembled WGS sequence"/>
</dbReference>
<dbReference type="HOGENOM" id="CLU_2297173_0_0_1"/>
<dbReference type="eggNOG" id="ENOG502S49P">
    <property type="taxonomic scope" value="Eukaryota"/>
</dbReference>
<dbReference type="SUPFAM" id="SSF64268">
    <property type="entry name" value="PX domain"/>
    <property type="match status" value="1"/>
</dbReference>
<dbReference type="EMBL" id="GG691342">
    <property type="protein sequence ID" value="EEY63295.1"/>
    <property type="molecule type" value="Genomic_DNA"/>
</dbReference>
<evidence type="ECO:0008006" key="4">
    <source>
        <dbReference type="Google" id="ProtNLM"/>
    </source>
</evidence>
<evidence type="ECO:0000256" key="1">
    <source>
        <dbReference type="SAM" id="MobiDB-lite"/>
    </source>
</evidence>
<keyword evidence="3" id="KW-1185">Reference proteome</keyword>
<feature type="region of interest" description="Disordered" evidence="1">
    <location>
        <begin position="69"/>
        <end position="101"/>
    </location>
</feature>
<dbReference type="GO" id="GO:0035091">
    <property type="term" value="F:phosphatidylinositol binding"/>
    <property type="evidence" value="ECO:0007669"/>
    <property type="project" value="InterPro"/>
</dbReference>
<protein>
    <recommendedName>
        <fullName evidence="4">PX domain-containing protein</fullName>
    </recommendedName>
</protein>
<reference evidence="3" key="1">
    <citation type="journal article" date="2009" name="Nature">
        <title>Genome sequence and analysis of the Irish potato famine pathogen Phytophthora infestans.</title>
        <authorList>
            <consortium name="The Broad Institute Genome Sequencing Platform"/>
            <person name="Haas B.J."/>
            <person name="Kamoun S."/>
            <person name="Zody M.C."/>
            <person name="Jiang R.H."/>
            <person name="Handsaker R.E."/>
            <person name="Cano L.M."/>
            <person name="Grabherr M."/>
            <person name="Kodira C.D."/>
            <person name="Raffaele S."/>
            <person name="Torto-Alalibo T."/>
            <person name="Bozkurt T.O."/>
            <person name="Ah-Fong A.M."/>
            <person name="Alvarado L."/>
            <person name="Anderson V.L."/>
            <person name="Armstrong M.R."/>
            <person name="Avrova A."/>
            <person name="Baxter L."/>
            <person name="Beynon J."/>
            <person name="Boevink P.C."/>
            <person name="Bollmann S.R."/>
            <person name="Bos J.I."/>
            <person name="Bulone V."/>
            <person name="Cai G."/>
            <person name="Cakir C."/>
            <person name="Carrington J.C."/>
            <person name="Chawner M."/>
            <person name="Conti L."/>
            <person name="Costanzo S."/>
            <person name="Ewan R."/>
            <person name="Fahlgren N."/>
            <person name="Fischbach M.A."/>
            <person name="Fugelstad J."/>
            <person name="Gilroy E.M."/>
            <person name="Gnerre S."/>
            <person name="Green P.J."/>
            <person name="Grenville-Briggs L.J."/>
            <person name="Griffith J."/>
            <person name="Grunwald N.J."/>
            <person name="Horn K."/>
            <person name="Horner N.R."/>
            <person name="Hu C.H."/>
            <person name="Huitema E."/>
            <person name="Jeong D.H."/>
            <person name="Jones A.M."/>
            <person name="Jones J.D."/>
            <person name="Jones R.W."/>
            <person name="Karlsson E.K."/>
            <person name="Kunjeti S.G."/>
            <person name="Lamour K."/>
            <person name="Liu Z."/>
            <person name="Ma L."/>
            <person name="Maclean D."/>
            <person name="Chibucos M.C."/>
            <person name="McDonald H."/>
            <person name="McWalters J."/>
            <person name="Meijer H.J."/>
            <person name="Morgan W."/>
            <person name="Morris P.F."/>
            <person name="Munro C.A."/>
            <person name="O'Neill K."/>
            <person name="Ospina-Giraldo M."/>
            <person name="Pinzon A."/>
            <person name="Pritchard L."/>
            <person name="Ramsahoye B."/>
            <person name="Ren Q."/>
            <person name="Restrepo S."/>
            <person name="Roy S."/>
            <person name="Sadanandom A."/>
            <person name="Savidor A."/>
            <person name="Schornack S."/>
            <person name="Schwartz D.C."/>
            <person name="Schumann U.D."/>
            <person name="Schwessinger B."/>
            <person name="Seyer L."/>
            <person name="Sharpe T."/>
            <person name="Silvar C."/>
            <person name="Song J."/>
            <person name="Studholme D.J."/>
            <person name="Sykes S."/>
            <person name="Thines M."/>
            <person name="van de Vondervoort P.J."/>
            <person name="Phuntumart V."/>
            <person name="Wawra S."/>
            <person name="Weide R."/>
            <person name="Win J."/>
            <person name="Young C."/>
            <person name="Zhou S."/>
            <person name="Fry W."/>
            <person name="Meyers B.C."/>
            <person name="van West P."/>
            <person name="Ristaino J."/>
            <person name="Govers F."/>
            <person name="Birch P.R."/>
            <person name="Whisson S.C."/>
            <person name="Judelson H.S."/>
            <person name="Nusbaum C."/>
        </authorList>
    </citation>
    <scope>NUCLEOTIDE SEQUENCE [LARGE SCALE GENOMIC DNA]</scope>
    <source>
        <strain evidence="3">T30-4</strain>
    </source>
</reference>
<dbReference type="InterPro" id="IPR036871">
    <property type="entry name" value="PX_dom_sf"/>
</dbReference>
<dbReference type="Gene3D" id="3.30.1520.10">
    <property type="entry name" value="Phox-like domain"/>
    <property type="match status" value="1"/>
</dbReference>
<dbReference type="InParanoid" id="D0RMG8"/>
<evidence type="ECO:0000313" key="2">
    <source>
        <dbReference type="EMBL" id="EEY63295.1"/>
    </source>
</evidence>
<dbReference type="VEuPathDB" id="FungiDB:PITG_22534"/>
<dbReference type="KEGG" id="pif:PITG_22534"/>
<name>D0RMG8_PHYIT</name>
<accession>D0RMG8</accession>
<organism evidence="2 3">
    <name type="scientific">Phytophthora infestans (strain T30-4)</name>
    <name type="common">Potato late blight agent</name>
    <dbReference type="NCBI Taxonomy" id="403677"/>
    <lineage>
        <taxon>Eukaryota</taxon>
        <taxon>Sar</taxon>
        <taxon>Stramenopiles</taxon>
        <taxon>Oomycota</taxon>
        <taxon>Peronosporomycetes</taxon>
        <taxon>Peronosporales</taxon>
        <taxon>Peronosporaceae</taxon>
        <taxon>Phytophthora</taxon>
    </lineage>
</organism>
<dbReference type="RefSeq" id="XP_002909762.1">
    <property type="nucleotide sequence ID" value="XM_002909716.1"/>
</dbReference>
<dbReference type="CDD" id="cd06093">
    <property type="entry name" value="PX_domain"/>
    <property type="match status" value="1"/>
</dbReference>
<sequence length="101" mass="11067">MNAATHSLSASITSALALKPSTVYILRVENTKTRQSWHIRRCFSEFCELREKLLSLIDDQMAAYLTSPELDSSEDSYTASSSISSSASTASISSHPVRLPI</sequence>
<dbReference type="OrthoDB" id="163036at2759"/>
<dbReference type="AlphaFoldDB" id="D0RMG8"/>
<evidence type="ECO:0000313" key="3">
    <source>
        <dbReference type="Proteomes" id="UP000006643"/>
    </source>
</evidence>
<proteinExistence type="predicted"/>
<gene>
    <name evidence="2" type="ORF">PITG_22534</name>
</gene>
<feature type="compositionally biased region" description="Low complexity" evidence="1">
    <location>
        <begin position="75"/>
        <end position="94"/>
    </location>
</feature>
<dbReference type="GeneID" id="9468045"/>